<dbReference type="EMBL" id="QBML01000042">
    <property type="protein sequence ID" value="PZO36302.1"/>
    <property type="molecule type" value="Genomic_DNA"/>
</dbReference>
<dbReference type="Pfam" id="PF00534">
    <property type="entry name" value="Glycos_transf_1"/>
    <property type="match status" value="1"/>
</dbReference>
<proteinExistence type="predicted"/>
<evidence type="ECO:0000313" key="5">
    <source>
        <dbReference type="Proteomes" id="UP000249467"/>
    </source>
</evidence>
<evidence type="ECO:0000259" key="2">
    <source>
        <dbReference type="Pfam" id="PF00534"/>
    </source>
</evidence>
<comment type="caution">
    <text evidence="4">The sequence shown here is derived from an EMBL/GenBank/DDBJ whole genome shotgun (WGS) entry which is preliminary data.</text>
</comment>
<protein>
    <submittedName>
        <fullName evidence="4">MSMEG_0565 family glycosyltransferase</fullName>
    </submittedName>
</protein>
<dbReference type="PANTHER" id="PTHR46401">
    <property type="entry name" value="GLYCOSYLTRANSFERASE WBBK-RELATED"/>
    <property type="match status" value="1"/>
</dbReference>
<evidence type="ECO:0000259" key="3">
    <source>
        <dbReference type="Pfam" id="PF13439"/>
    </source>
</evidence>
<reference evidence="4 5" key="1">
    <citation type="submission" date="2018-04" db="EMBL/GenBank/DDBJ databases">
        <authorList>
            <person name="Go L.Y."/>
            <person name="Mitchell J.A."/>
        </authorList>
    </citation>
    <scope>NUCLEOTIDE SEQUENCE [LARGE SCALE GENOMIC DNA]</scope>
    <source>
        <strain evidence="4">ULC066bin1</strain>
    </source>
</reference>
<evidence type="ECO:0000313" key="4">
    <source>
        <dbReference type="EMBL" id="PZO36302.1"/>
    </source>
</evidence>
<evidence type="ECO:0000256" key="1">
    <source>
        <dbReference type="ARBA" id="ARBA00022679"/>
    </source>
</evidence>
<dbReference type="PANTHER" id="PTHR46401:SF2">
    <property type="entry name" value="GLYCOSYLTRANSFERASE WBBK-RELATED"/>
    <property type="match status" value="1"/>
</dbReference>
<dbReference type="Gene3D" id="3.40.50.2000">
    <property type="entry name" value="Glycogen Phosphorylase B"/>
    <property type="match status" value="2"/>
</dbReference>
<dbReference type="CDD" id="cd03801">
    <property type="entry name" value="GT4_PimA-like"/>
    <property type="match status" value="1"/>
</dbReference>
<dbReference type="InterPro" id="IPR001296">
    <property type="entry name" value="Glyco_trans_1"/>
</dbReference>
<dbReference type="SUPFAM" id="SSF53756">
    <property type="entry name" value="UDP-Glycosyltransferase/glycogen phosphorylase"/>
    <property type="match status" value="1"/>
</dbReference>
<dbReference type="GO" id="GO:0009103">
    <property type="term" value="P:lipopolysaccharide biosynthetic process"/>
    <property type="evidence" value="ECO:0007669"/>
    <property type="project" value="TreeGrafter"/>
</dbReference>
<dbReference type="GO" id="GO:0016757">
    <property type="term" value="F:glycosyltransferase activity"/>
    <property type="evidence" value="ECO:0007669"/>
    <property type="project" value="InterPro"/>
</dbReference>
<dbReference type="Proteomes" id="UP000249467">
    <property type="component" value="Unassembled WGS sequence"/>
</dbReference>
<accession>A0A2W4VV39</accession>
<gene>
    <name evidence="4" type="ORF">DCF19_21830</name>
</gene>
<feature type="domain" description="Glycosyltransferase subfamily 4-like N-terminal" evidence="3">
    <location>
        <begin position="19"/>
        <end position="178"/>
    </location>
</feature>
<dbReference type="NCBIfam" id="TIGR04047">
    <property type="entry name" value="MSMEG_0565_glyc"/>
    <property type="match status" value="1"/>
</dbReference>
<keyword evidence="1 4" id="KW-0808">Transferase</keyword>
<organism evidence="4 5">
    <name type="scientific">Pseudanabaena frigida</name>
    <dbReference type="NCBI Taxonomy" id="945775"/>
    <lineage>
        <taxon>Bacteria</taxon>
        <taxon>Bacillati</taxon>
        <taxon>Cyanobacteriota</taxon>
        <taxon>Cyanophyceae</taxon>
        <taxon>Pseudanabaenales</taxon>
        <taxon>Pseudanabaenaceae</taxon>
        <taxon>Pseudanabaena</taxon>
    </lineage>
</organism>
<feature type="domain" description="Glycosyl transferase family 1" evidence="2">
    <location>
        <begin position="190"/>
        <end position="350"/>
    </location>
</feature>
<dbReference type="InterPro" id="IPR023986">
    <property type="entry name" value="GlycosylTfrase_MSMEG0565"/>
</dbReference>
<dbReference type="Pfam" id="PF13439">
    <property type="entry name" value="Glyco_transf_4"/>
    <property type="match status" value="1"/>
</dbReference>
<sequence>MPQLSKLRIALLTYSTKPRGSVIHTLELAEALQSLDHEVCIFALDKDGLGFDRHLSCDFQPVIAQAAPSNIDLLIQQRIQEFVDYLSSSQLNYDIYHAQDCISANALAILRSRGLIPHFIRTVHHIEDYNSPYLQTCQDRSIREAELCLCVSDSWQKQLYEQYQIHAPRVINGVNLQRFSRDRNGMELQIKQKFNLTGSPIYLTVGGIEPRKNSIKLIQAFAQVLVDFPNAQLVIAGGATLFDYQAYRDEFFDTVKELNIAKSLVITGVLTDAELPALYRCADAFVFPSAKEGWGLAIMEAIASGLPVIISNSLPFTEFLSEQQALLVNPDDTQAISKAMRLVIKPDLSHSLVQASQSVLSIYTWTNSAQMHMVQYKKMAKLV</sequence>
<dbReference type="AlphaFoldDB" id="A0A2W4VV39"/>
<dbReference type="InterPro" id="IPR028098">
    <property type="entry name" value="Glyco_trans_4-like_N"/>
</dbReference>
<name>A0A2W4VV39_9CYAN</name>
<reference evidence="4 5" key="2">
    <citation type="submission" date="2018-06" db="EMBL/GenBank/DDBJ databases">
        <title>Metagenomic assembly of (sub)arctic Cyanobacteria and their associated microbiome from non-axenic cultures.</title>
        <authorList>
            <person name="Baurain D."/>
        </authorList>
    </citation>
    <scope>NUCLEOTIDE SEQUENCE [LARGE SCALE GENOMIC DNA]</scope>
    <source>
        <strain evidence="4">ULC066bin1</strain>
    </source>
</reference>